<evidence type="ECO:0000313" key="2">
    <source>
        <dbReference type="Proteomes" id="UP000663850"/>
    </source>
</evidence>
<dbReference type="Proteomes" id="UP000663850">
    <property type="component" value="Unassembled WGS sequence"/>
</dbReference>
<sequence length="313" mass="35731">MVDGPVDTLLLCVWYLRAKEREAEGFSLAIEGALSCLGITVILQFEPLDMVYLTDVFANFLDANQVDGASLFVCIVTEGSSSEGGGLWWIEDEVNQYHETLDNLYRLCFHGTEESLISRFHRRAVLQLACGVGLDAMGVQDLNKWIYRDVIDDLIAPTNLAFHPAQVTGCVVSLAVLMYYQGRSLESSLPEAWLRDERARQHTDFLLLRSGHEPSALVWSPRNRPFGRDLEFCPCEHRVKGRWHHKKTKMIVKFQTEHLYQCRGCNAFLRALITRPDDFDLIDTCDTQYVVCSWPIREISMSTEFLPSRQATM</sequence>
<dbReference type="AlphaFoldDB" id="A0A8H3BWM8"/>
<proteinExistence type="predicted"/>
<accession>A0A8H3BWM8</accession>
<gene>
    <name evidence="1" type="ORF">RDB_LOCUS58718</name>
</gene>
<comment type="caution">
    <text evidence="1">The sequence shown here is derived from an EMBL/GenBank/DDBJ whole genome shotgun (WGS) entry which is preliminary data.</text>
</comment>
<evidence type="ECO:0000313" key="1">
    <source>
        <dbReference type="EMBL" id="CAE6468448.1"/>
    </source>
</evidence>
<name>A0A8H3BWM8_9AGAM</name>
<protein>
    <submittedName>
        <fullName evidence="1">Uncharacterized protein</fullName>
    </submittedName>
</protein>
<organism evidence="1 2">
    <name type="scientific">Rhizoctonia solani</name>
    <dbReference type="NCBI Taxonomy" id="456999"/>
    <lineage>
        <taxon>Eukaryota</taxon>
        <taxon>Fungi</taxon>
        <taxon>Dikarya</taxon>
        <taxon>Basidiomycota</taxon>
        <taxon>Agaricomycotina</taxon>
        <taxon>Agaricomycetes</taxon>
        <taxon>Cantharellales</taxon>
        <taxon>Ceratobasidiaceae</taxon>
        <taxon>Rhizoctonia</taxon>
    </lineage>
</organism>
<dbReference type="EMBL" id="CAJMWZ010003067">
    <property type="protein sequence ID" value="CAE6468448.1"/>
    <property type="molecule type" value="Genomic_DNA"/>
</dbReference>
<reference evidence="1" key="1">
    <citation type="submission" date="2021-01" db="EMBL/GenBank/DDBJ databases">
        <authorList>
            <person name="Kaushik A."/>
        </authorList>
    </citation>
    <scope>NUCLEOTIDE SEQUENCE</scope>
    <source>
        <strain evidence="1">Type strain: AG8-Rh-89/</strain>
    </source>
</reference>